<dbReference type="Proteomes" id="UP000315949">
    <property type="component" value="Unassembled WGS sequence"/>
</dbReference>
<evidence type="ECO:0000256" key="2">
    <source>
        <dbReference type="SAM" id="SignalP"/>
    </source>
</evidence>
<dbReference type="Gene3D" id="1.25.40.10">
    <property type="entry name" value="Tetratricopeptide repeat domain"/>
    <property type="match status" value="1"/>
</dbReference>
<gene>
    <name evidence="3" type="ORF">FQY79_03845</name>
</gene>
<evidence type="ECO:0000256" key="1">
    <source>
        <dbReference type="SAM" id="MobiDB-lite"/>
    </source>
</evidence>
<dbReference type="OrthoDB" id="7063913at2"/>
<evidence type="ECO:0000313" key="3">
    <source>
        <dbReference type="EMBL" id="TWT20486.1"/>
    </source>
</evidence>
<dbReference type="RefSeq" id="WP_146310999.1">
    <property type="nucleotide sequence ID" value="NZ_VOHE01000002.1"/>
</dbReference>
<protein>
    <submittedName>
        <fullName evidence="3">Sel1 repeat family protein</fullName>
    </submittedName>
</protein>
<dbReference type="InterPro" id="IPR011990">
    <property type="entry name" value="TPR-like_helical_dom_sf"/>
</dbReference>
<dbReference type="EMBL" id="VOHE01000002">
    <property type="protein sequence ID" value="TWT20486.1"/>
    <property type="molecule type" value="Genomic_DNA"/>
</dbReference>
<dbReference type="SUPFAM" id="SSF81901">
    <property type="entry name" value="HCP-like"/>
    <property type="match status" value="1"/>
</dbReference>
<feature type="compositionally biased region" description="Low complexity" evidence="1">
    <location>
        <begin position="234"/>
        <end position="246"/>
    </location>
</feature>
<name>A0A5C5U3I5_9GAMM</name>
<keyword evidence="4" id="KW-1185">Reference proteome</keyword>
<proteinExistence type="predicted"/>
<reference evidence="3 4" key="1">
    <citation type="submission" date="2019-07" db="EMBL/GenBank/DDBJ databases">
        <title>Luteimonas sp. YD-1 nov., isolated from acidic soil.</title>
        <authorList>
            <person name="Zhou J."/>
        </authorList>
    </citation>
    <scope>NUCLEOTIDE SEQUENCE [LARGE SCALE GENOMIC DNA]</scope>
    <source>
        <strain evidence="3 4">YD-1</strain>
    </source>
</reference>
<organism evidence="3 4">
    <name type="scientific">Luteimonas wenzhouensis</name>
    <dbReference type="NCBI Taxonomy" id="2599615"/>
    <lineage>
        <taxon>Bacteria</taxon>
        <taxon>Pseudomonadati</taxon>
        <taxon>Pseudomonadota</taxon>
        <taxon>Gammaproteobacteria</taxon>
        <taxon>Lysobacterales</taxon>
        <taxon>Lysobacteraceae</taxon>
        <taxon>Luteimonas</taxon>
    </lineage>
</organism>
<dbReference type="AlphaFoldDB" id="A0A5C5U3I5"/>
<accession>A0A5C5U3I5</accession>
<feature type="signal peptide" evidence="2">
    <location>
        <begin position="1"/>
        <end position="24"/>
    </location>
</feature>
<keyword evidence="2" id="KW-0732">Signal</keyword>
<feature type="region of interest" description="Disordered" evidence="1">
    <location>
        <begin position="228"/>
        <end position="255"/>
    </location>
</feature>
<feature type="chain" id="PRO_5023077692" evidence="2">
    <location>
        <begin position="25"/>
        <end position="255"/>
    </location>
</feature>
<comment type="caution">
    <text evidence="3">The sequence shown here is derived from an EMBL/GenBank/DDBJ whole genome shotgun (WGS) entry which is preliminary data.</text>
</comment>
<evidence type="ECO:0000313" key="4">
    <source>
        <dbReference type="Proteomes" id="UP000315949"/>
    </source>
</evidence>
<sequence>MRDAKTLLLSILLLAIAVGPPAIARNRTDPTIDPFLVAAGFLDGHPDLLHRTRGLDAYGEKDHPRAFAEFKRAAWYGDKPSQAIVGEMLWIGLGTELDRAAAYVWMELAADRGYTSFVRKRDMYWSQLQEHERDRARALGPSIRAEYGDDVTGPRLAQVFKRELRKMTGSRLGSQTSQVQVHVPGVGTMDASQYYRPEYWDPVQYRQWQDRIWTNVRIGQVSVGAVEQVREATDAGPAAEPAPTGEPADRPGSPP</sequence>